<feature type="transmembrane region" description="Helical" evidence="4">
    <location>
        <begin position="21"/>
        <end position="41"/>
    </location>
</feature>
<evidence type="ECO:0000256" key="3">
    <source>
        <dbReference type="ARBA" id="ARBA00022842"/>
    </source>
</evidence>
<dbReference type="Gene3D" id="1.50.10.130">
    <property type="entry name" value="Terpene synthase, N-terminal domain"/>
    <property type="match status" value="1"/>
</dbReference>
<dbReference type="PANTHER" id="PTHR31739:SF4">
    <property type="entry name" value="ENT-COPALYL DIPHOSPHATE SYNTHASE, CHLOROPLASTIC"/>
    <property type="match status" value="1"/>
</dbReference>
<dbReference type="InterPro" id="IPR036965">
    <property type="entry name" value="Terpene_synth_N_sf"/>
</dbReference>
<dbReference type="Gramene" id="arahy.Tifrunner.gnm2.ann2.Ah16g025800.1">
    <property type="protein sequence ID" value="arahy.Tifrunner.gnm2.ann2.Ah16g025800.1-CDS"/>
    <property type="gene ID" value="arahy.Tifrunner.gnm2.ann2.Ah16g025800"/>
</dbReference>
<dbReference type="SUPFAM" id="SSF48576">
    <property type="entry name" value="Terpenoid synthases"/>
    <property type="match status" value="1"/>
</dbReference>
<evidence type="ECO:0000313" key="7">
    <source>
        <dbReference type="EMBL" id="RYR01133.1"/>
    </source>
</evidence>
<feature type="domain" description="Terpene synthase N-terminal" evidence="5">
    <location>
        <begin position="320"/>
        <end position="526"/>
    </location>
</feature>
<dbReference type="Gene3D" id="1.50.10.160">
    <property type="match status" value="1"/>
</dbReference>
<keyword evidence="2" id="KW-0479">Metal-binding</keyword>
<sequence>MHPLAGISYQLISVCFHSHSHFSFSFFLSNTLFFFLIHTLVMSSHHYLSSTHFHSSSFFSSSYRTLPPFSHLIFSKTSACVAFSEANNKGKKQEALRCRAVSKPRETLEGGITTLKVNEINVDETIQEEQNTEVEVKDEIKKRVEAIRSLLDSMEDGEISVSAYDTAWVALVEDVKGSGSPQFPKSLEWISNNQLPDGSWGDSQVFSAHDRILNTLACVVALKTWNMHPEQCDKGMKFFKENLEKLQDENDEHMPIGFEVAFPSLMDIARKLNIEVPEDSPILKEIYAKRNLKLTRIPREVMHKVPTTLLHSLEGMSGLNWKQLLKLQSQDGSFLFSPSSTAFALMQTKDHNCLSYLNKAINKFNGGVPNVYPVDLFEHLWTVDRLQRLGISRYFGQHIKDCLSYVFNYWTEKGICWAKNSSVQDIDDTAMGFRLLRLHGYKMSANVFKNFQRNGEFFCFAGQSTQGLTGMFNLYRATQLMFPGEEILESAKSFSEKFLREKRESNQLVDKWIIMKNLPEEVAYALDIPWYASLNRVETKFYIDQYGGESDIWIGKTLYRMPIVNNNHYLELAKLDYNNCQAVHLTEWEKIQKWYSNLKLAEFGLSKNSLLLAYFLAAASIYEPERSHERLAWAKTTALLETIASYVTDDDADSRKDFVTKFTQCFDKCDNSVGWRLKKNRTGQELAQTLVADIDQISWDIFVSHGHEIGYDMLHAWKKWLSSWQIEGNNCEGKAGLLVHIINLSGGHWISEEELSFNPQYQHLLQLTNSVCHKLYSFQKDKENEPGRYDGKHKITTSEVESEMRELVQLVLQKSSTNDLGFNIKNTFLMVAKSFYYAAFCDSRTINFHVAKVLFEKVV</sequence>
<proteinExistence type="predicted"/>
<evidence type="ECO:0000259" key="5">
    <source>
        <dbReference type="Pfam" id="PF01397"/>
    </source>
</evidence>
<evidence type="ECO:0008006" key="9">
    <source>
        <dbReference type="Google" id="ProtNLM"/>
    </source>
</evidence>
<evidence type="ECO:0000256" key="1">
    <source>
        <dbReference type="ARBA" id="ARBA00001946"/>
    </source>
</evidence>
<dbReference type="SUPFAM" id="SSF48239">
    <property type="entry name" value="Terpenoid cyclases/Protein prenyltransferases"/>
    <property type="match status" value="2"/>
</dbReference>
<protein>
    <recommendedName>
        <fullName evidence="9">Ent-copalyl diphosphate synthase</fullName>
    </recommendedName>
</protein>
<evidence type="ECO:0000259" key="6">
    <source>
        <dbReference type="Pfam" id="PF03936"/>
    </source>
</evidence>
<organism evidence="7 8">
    <name type="scientific">Arachis hypogaea</name>
    <name type="common">Peanut</name>
    <dbReference type="NCBI Taxonomy" id="3818"/>
    <lineage>
        <taxon>Eukaryota</taxon>
        <taxon>Viridiplantae</taxon>
        <taxon>Streptophyta</taxon>
        <taxon>Embryophyta</taxon>
        <taxon>Tracheophyta</taxon>
        <taxon>Spermatophyta</taxon>
        <taxon>Magnoliopsida</taxon>
        <taxon>eudicotyledons</taxon>
        <taxon>Gunneridae</taxon>
        <taxon>Pentapetalae</taxon>
        <taxon>rosids</taxon>
        <taxon>fabids</taxon>
        <taxon>Fabales</taxon>
        <taxon>Fabaceae</taxon>
        <taxon>Papilionoideae</taxon>
        <taxon>50 kb inversion clade</taxon>
        <taxon>dalbergioids sensu lato</taxon>
        <taxon>Dalbergieae</taxon>
        <taxon>Pterocarpus clade</taxon>
        <taxon>Arachis</taxon>
    </lineage>
</organism>
<dbReference type="Pfam" id="PF03936">
    <property type="entry name" value="Terpene_synth_C"/>
    <property type="match status" value="1"/>
</dbReference>
<name>A0A444YGQ1_ARAHY</name>
<dbReference type="Pfam" id="PF01397">
    <property type="entry name" value="Terpene_synth"/>
    <property type="match status" value="1"/>
</dbReference>
<dbReference type="InterPro" id="IPR008949">
    <property type="entry name" value="Isoprenoid_synthase_dom_sf"/>
</dbReference>
<dbReference type="GO" id="GO:0010333">
    <property type="term" value="F:terpene synthase activity"/>
    <property type="evidence" value="ECO:0007669"/>
    <property type="project" value="InterPro"/>
</dbReference>
<dbReference type="GO" id="GO:0009507">
    <property type="term" value="C:chloroplast"/>
    <property type="evidence" value="ECO:0007669"/>
    <property type="project" value="TreeGrafter"/>
</dbReference>
<dbReference type="SFLD" id="SFLDG01014">
    <property type="entry name" value="Terpene_Cyclase_Like_1_N-term"/>
    <property type="match status" value="1"/>
</dbReference>
<evidence type="ECO:0000256" key="4">
    <source>
        <dbReference type="SAM" id="Phobius"/>
    </source>
</evidence>
<dbReference type="EMBL" id="SDMP01000016">
    <property type="protein sequence ID" value="RYR01133.1"/>
    <property type="molecule type" value="Genomic_DNA"/>
</dbReference>
<dbReference type="InterPro" id="IPR008930">
    <property type="entry name" value="Terpenoid_cyclase/PrenylTrfase"/>
</dbReference>
<feature type="domain" description="Terpene synthase metal-binding" evidence="6">
    <location>
        <begin position="602"/>
        <end position="725"/>
    </location>
</feature>
<dbReference type="SMR" id="A0A444YGQ1"/>
<dbReference type="InterPro" id="IPR001906">
    <property type="entry name" value="Terpene_synth_N"/>
</dbReference>
<keyword evidence="4" id="KW-0812">Transmembrane</keyword>
<dbReference type="Proteomes" id="UP000289738">
    <property type="component" value="Chromosome B06"/>
</dbReference>
<dbReference type="STRING" id="3818.A0A444YGQ1"/>
<comment type="caution">
    <text evidence="7">The sequence shown here is derived from an EMBL/GenBank/DDBJ whole genome shotgun (WGS) entry which is preliminary data.</text>
</comment>
<keyword evidence="4" id="KW-0472">Membrane</keyword>
<keyword evidence="4" id="KW-1133">Transmembrane helix</keyword>
<dbReference type="PANTHER" id="PTHR31739">
    <property type="entry name" value="ENT-COPALYL DIPHOSPHATE SYNTHASE, CHLOROPLASTIC"/>
    <property type="match status" value="1"/>
</dbReference>
<comment type="cofactor">
    <cofactor evidence="1">
        <name>Mg(2+)</name>
        <dbReference type="ChEBI" id="CHEBI:18420"/>
    </cofactor>
</comment>
<dbReference type="FunFam" id="1.50.10.160:FF:000001">
    <property type="entry name" value="Ent-copalyl diphosphate synthase"/>
    <property type="match status" value="1"/>
</dbReference>
<dbReference type="InterPro" id="IPR050148">
    <property type="entry name" value="Terpene_synthase-like"/>
</dbReference>
<dbReference type="FunFam" id="1.50.10.130:FF:000002">
    <property type="entry name" value="Ent-copalyl diphosphate synthase, chloroplastic"/>
    <property type="match status" value="1"/>
</dbReference>
<dbReference type="GO" id="GO:0000287">
    <property type="term" value="F:magnesium ion binding"/>
    <property type="evidence" value="ECO:0007669"/>
    <property type="project" value="InterPro"/>
</dbReference>
<dbReference type="InterPro" id="IPR005630">
    <property type="entry name" value="Terpene_synthase_metal-bd"/>
</dbReference>
<reference evidence="7 8" key="1">
    <citation type="submission" date="2019-01" db="EMBL/GenBank/DDBJ databases">
        <title>Sequencing of cultivated peanut Arachis hypogaea provides insights into genome evolution and oil improvement.</title>
        <authorList>
            <person name="Chen X."/>
        </authorList>
    </citation>
    <scope>NUCLEOTIDE SEQUENCE [LARGE SCALE GENOMIC DNA]</scope>
    <source>
        <strain evidence="8">cv. Fuhuasheng</strain>
        <tissue evidence="7">Leaves</tissue>
    </source>
</reference>
<dbReference type="SFLD" id="SFLDG01605">
    <property type="entry name" value="Terpene_Cyclase_Like_1_N-term"/>
    <property type="match status" value="1"/>
</dbReference>
<dbReference type="AlphaFoldDB" id="A0A444YGQ1"/>
<keyword evidence="3" id="KW-0460">Magnesium</keyword>
<accession>A0A444YGQ1</accession>
<evidence type="ECO:0000313" key="8">
    <source>
        <dbReference type="Proteomes" id="UP000289738"/>
    </source>
</evidence>
<dbReference type="FunFam" id="1.10.600.10:FF:000035">
    <property type="entry name" value="Ent-copalyl diphosphate synthase, chloroplastic"/>
    <property type="match status" value="1"/>
</dbReference>
<evidence type="ECO:0000256" key="2">
    <source>
        <dbReference type="ARBA" id="ARBA00022723"/>
    </source>
</evidence>
<dbReference type="OrthoDB" id="2343925at2759"/>
<dbReference type="GO" id="GO:0009686">
    <property type="term" value="P:gibberellin biosynthetic process"/>
    <property type="evidence" value="ECO:0007669"/>
    <property type="project" value="TreeGrafter"/>
</dbReference>
<gene>
    <name evidence="7" type="ORF">Ahy_B06g079975</name>
</gene>
<keyword evidence="8" id="KW-1185">Reference proteome</keyword>
<dbReference type="Gene3D" id="1.10.600.10">
    <property type="entry name" value="Farnesyl Diphosphate Synthase"/>
    <property type="match status" value="1"/>
</dbReference>